<dbReference type="InterPro" id="IPR031107">
    <property type="entry name" value="Small_HSP"/>
</dbReference>
<sequence>MTEPTKLPVKAEKSAISGRRDWTAFERLRADVDRLFDQMGAGALWRWPEHLLQPSLSSTMSKVKGVLPAVDLIEHAANYQIVAELPGLDEKSVEVRLVNGSIVISGEKHVEKDETQGDYHVSERRFGSFERSFPLPDGVDASKIEATFSRGVLTVVLPKTAEAQKETKIVVKAA</sequence>
<dbReference type="PROSITE" id="PS01031">
    <property type="entry name" value="SHSP"/>
    <property type="match status" value="1"/>
</dbReference>
<organism evidence="4 5">
    <name type="scientific">Alsobacter metallidurans</name>
    <dbReference type="NCBI Taxonomy" id="340221"/>
    <lineage>
        <taxon>Bacteria</taxon>
        <taxon>Pseudomonadati</taxon>
        <taxon>Pseudomonadota</taxon>
        <taxon>Alphaproteobacteria</taxon>
        <taxon>Hyphomicrobiales</taxon>
        <taxon>Alsobacteraceae</taxon>
        <taxon>Alsobacter</taxon>
    </lineage>
</organism>
<keyword evidence="5" id="KW-1185">Reference proteome</keyword>
<dbReference type="Gene3D" id="2.60.40.790">
    <property type="match status" value="1"/>
</dbReference>
<feature type="domain" description="SHSP" evidence="3">
    <location>
        <begin position="61"/>
        <end position="174"/>
    </location>
</feature>
<dbReference type="Proteomes" id="UP000603912">
    <property type="component" value="Unassembled WGS sequence"/>
</dbReference>
<name>A0A917I6P3_9HYPH</name>
<protein>
    <submittedName>
        <fullName evidence="4">Molecular chaperone Hsp20</fullName>
    </submittedName>
</protein>
<comment type="similarity">
    <text evidence="1 2">Belongs to the small heat shock protein (HSP20) family.</text>
</comment>
<dbReference type="SUPFAM" id="SSF49764">
    <property type="entry name" value="HSP20-like chaperones"/>
    <property type="match status" value="1"/>
</dbReference>
<dbReference type="RefSeq" id="WP_188517959.1">
    <property type="nucleotide sequence ID" value="NZ_BMES01000002.1"/>
</dbReference>
<evidence type="ECO:0000259" key="3">
    <source>
        <dbReference type="PROSITE" id="PS01031"/>
    </source>
</evidence>
<reference evidence="4" key="1">
    <citation type="journal article" date="2014" name="Int. J. Syst. Evol. Microbiol.">
        <title>Complete genome sequence of Corynebacterium casei LMG S-19264T (=DSM 44701T), isolated from a smear-ripened cheese.</title>
        <authorList>
            <consortium name="US DOE Joint Genome Institute (JGI-PGF)"/>
            <person name="Walter F."/>
            <person name="Albersmeier A."/>
            <person name="Kalinowski J."/>
            <person name="Ruckert C."/>
        </authorList>
    </citation>
    <scope>NUCLEOTIDE SEQUENCE</scope>
    <source>
        <strain evidence="4">CGMCC 1.12214</strain>
    </source>
</reference>
<evidence type="ECO:0000256" key="1">
    <source>
        <dbReference type="PROSITE-ProRule" id="PRU00285"/>
    </source>
</evidence>
<dbReference type="Pfam" id="PF00011">
    <property type="entry name" value="HSP20"/>
    <property type="match status" value="1"/>
</dbReference>
<evidence type="ECO:0000313" key="4">
    <source>
        <dbReference type="EMBL" id="GGH20118.1"/>
    </source>
</evidence>
<dbReference type="InterPro" id="IPR008978">
    <property type="entry name" value="HSP20-like_chaperone"/>
</dbReference>
<accession>A0A917I6P3</accession>
<evidence type="ECO:0000256" key="2">
    <source>
        <dbReference type="RuleBase" id="RU003616"/>
    </source>
</evidence>
<proteinExistence type="inferred from homology"/>
<reference evidence="4" key="2">
    <citation type="submission" date="2020-09" db="EMBL/GenBank/DDBJ databases">
        <authorList>
            <person name="Sun Q."/>
            <person name="Zhou Y."/>
        </authorList>
    </citation>
    <scope>NUCLEOTIDE SEQUENCE</scope>
    <source>
        <strain evidence="4">CGMCC 1.12214</strain>
    </source>
</reference>
<dbReference type="InterPro" id="IPR002068">
    <property type="entry name" value="A-crystallin/Hsp20_dom"/>
</dbReference>
<dbReference type="AlphaFoldDB" id="A0A917I6P3"/>
<dbReference type="EMBL" id="BMES01000002">
    <property type="protein sequence ID" value="GGH20118.1"/>
    <property type="molecule type" value="Genomic_DNA"/>
</dbReference>
<comment type="caution">
    <text evidence="4">The sequence shown here is derived from an EMBL/GenBank/DDBJ whole genome shotgun (WGS) entry which is preliminary data.</text>
</comment>
<dbReference type="PANTHER" id="PTHR11527">
    <property type="entry name" value="HEAT-SHOCK PROTEIN 20 FAMILY MEMBER"/>
    <property type="match status" value="1"/>
</dbReference>
<gene>
    <name evidence="4" type="ORF">GCM10007036_23480</name>
</gene>
<evidence type="ECO:0000313" key="5">
    <source>
        <dbReference type="Proteomes" id="UP000603912"/>
    </source>
</evidence>
<dbReference type="CDD" id="cd06464">
    <property type="entry name" value="ACD_sHsps-like"/>
    <property type="match status" value="1"/>
</dbReference>